<proteinExistence type="predicted"/>
<dbReference type="Proteomes" id="UP000195305">
    <property type="component" value="Unassembled WGS sequence"/>
</dbReference>
<dbReference type="PANTHER" id="PTHR42756">
    <property type="entry name" value="TRANSCRIPTIONAL REGULATOR, MARR"/>
    <property type="match status" value="1"/>
</dbReference>
<dbReference type="OrthoDB" id="9795441at2"/>
<dbReference type="PANTHER" id="PTHR42756:SF1">
    <property type="entry name" value="TRANSCRIPTIONAL REPRESSOR OF EMRAB OPERON"/>
    <property type="match status" value="1"/>
</dbReference>
<evidence type="ECO:0000256" key="3">
    <source>
        <dbReference type="ARBA" id="ARBA00023163"/>
    </source>
</evidence>
<gene>
    <name evidence="5" type="ORF">B5E75_12045</name>
</gene>
<sequence length="152" mass="17763">MKIQTKNGEKKFFSLAMYPYIIKKYNSLFEDLLKEYQMTQVEIDVLAFLANNPEYNHAQDIVNVRGISKGHVSLAIEKLVKRGYLTRNPDPQNRRCNILCVEHQADSLIKRIQDIQHQFDDMSFQNISSSDLIFYHQILQKIYQNLGGGHNE</sequence>
<dbReference type="SMART" id="SM00347">
    <property type="entry name" value="HTH_MARR"/>
    <property type="match status" value="1"/>
</dbReference>
<dbReference type="RefSeq" id="WP_087359559.1">
    <property type="nucleotide sequence ID" value="NZ_NFLJ01000041.1"/>
</dbReference>
<dbReference type="PROSITE" id="PS50995">
    <property type="entry name" value="HTH_MARR_2"/>
    <property type="match status" value="1"/>
</dbReference>
<dbReference type="InterPro" id="IPR000835">
    <property type="entry name" value="HTH_MarR-typ"/>
</dbReference>
<accession>A0A1Y4SRW1</accession>
<dbReference type="EMBL" id="NFLJ01000041">
    <property type="protein sequence ID" value="OUQ32665.1"/>
    <property type="molecule type" value="Genomic_DNA"/>
</dbReference>
<feature type="domain" description="HTH marR-type" evidence="4">
    <location>
        <begin position="1"/>
        <end position="144"/>
    </location>
</feature>
<dbReference type="InterPro" id="IPR036390">
    <property type="entry name" value="WH_DNA-bd_sf"/>
</dbReference>
<keyword evidence="2" id="KW-0238">DNA-binding</keyword>
<evidence type="ECO:0000313" key="5">
    <source>
        <dbReference type="EMBL" id="OUQ32665.1"/>
    </source>
</evidence>
<reference evidence="5 6" key="1">
    <citation type="journal article" date="2018" name="BMC Genomics">
        <title>Whole genome sequencing and function prediction of 133 gut anaerobes isolated from chicken caecum in pure cultures.</title>
        <authorList>
            <person name="Medvecky M."/>
            <person name="Cejkova D."/>
            <person name="Polansky O."/>
            <person name="Karasova D."/>
            <person name="Kubasova T."/>
            <person name="Cizek A."/>
            <person name="Rychlik I."/>
        </authorList>
    </citation>
    <scope>NUCLEOTIDE SEQUENCE [LARGE SCALE GENOMIC DNA]</scope>
    <source>
        <strain evidence="5 6">An13</strain>
    </source>
</reference>
<name>A0A1Y4SRW1_9FIRM</name>
<dbReference type="AlphaFoldDB" id="A0A1Y4SRW1"/>
<evidence type="ECO:0000256" key="2">
    <source>
        <dbReference type="ARBA" id="ARBA00023125"/>
    </source>
</evidence>
<dbReference type="GO" id="GO:0003677">
    <property type="term" value="F:DNA binding"/>
    <property type="evidence" value="ECO:0007669"/>
    <property type="project" value="UniProtKB-KW"/>
</dbReference>
<keyword evidence="1" id="KW-0805">Transcription regulation</keyword>
<evidence type="ECO:0000256" key="1">
    <source>
        <dbReference type="ARBA" id="ARBA00023015"/>
    </source>
</evidence>
<dbReference type="SUPFAM" id="SSF46785">
    <property type="entry name" value="Winged helix' DNA-binding domain"/>
    <property type="match status" value="1"/>
</dbReference>
<keyword evidence="3" id="KW-0804">Transcription</keyword>
<dbReference type="Pfam" id="PF12802">
    <property type="entry name" value="MarR_2"/>
    <property type="match status" value="1"/>
</dbReference>
<dbReference type="Gene3D" id="1.10.10.10">
    <property type="entry name" value="Winged helix-like DNA-binding domain superfamily/Winged helix DNA-binding domain"/>
    <property type="match status" value="1"/>
</dbReference>
<comment type="caution">
    <text evidence="5">The sequence shown here is derived from an EMBL/GenBank/DDBJ whole genome shotgun (WGS) entry which is preliminary data.</text>
</comment>
<dbReference type="GO" id="GO:0003700">
    <property type="term" value="F:DNA-binding transcription factor activity"/>
    <property type="evidence" value="ECO:0007669"/>
    <property type="project" value="InterPro"/>
</dbReference>
<evidence type="ECO:0000313" key="6">
    <source>
        <dbReference type="Proteomes" id="UP000195305"/>
    </source>
</evidence>
<evidence type="ECO:0000259" key="4">
    <source>
        <dbReference type="PROSITE" id="PS50995"/>
    </source>
</evidence>
<organism evidence="5 6">
    <name type="scientific">Massilimicrobiota timonensis</name>
    <dbReference type="NCBI Taxonomy" id="1776392"/>
    <lineage>
        <taxon>Bacteria</taxon>
        <taxon>Bacillati</taxon>
        <taxon>Bacillota</taxon>
        <taxon>Erysipelotrichia</taxon>
        <taxon>Erysipelotrichales</taxon>
        <taxon>Erysipelotrichaceae</taxon>
        <taxon>Massilimicrobiota</taxon>
    </lineage>
</organism>
<dbReference type="InterPro" id="IPR036388">
    <property type="entry name" value="WH-like_DNA-bd_sf"/>
</dbReference>
<protein>
    <submittedName>
        <fullName evidence="5">MarR family transcriptional regulator</fullName>
    </submittedName>
</protein>
<keyword evidence="6" id="KW-1185">Reference proteome</keyword>